<evidence type="ECO:0000256" key="1">
    <source>
        <dbReference type="SAM" id="Phobius"/>
    </source>
</evidence>
<name>A0ABD7EQF7_AERJA</name>
<evidence type="ECO:0000313" key="3">
    <source>
        <dbReference type="Proteomes" id="UP000679312"/>
    </source>
</evidence>
<accession>A0ABD7EQF7</accession>
<proteinExistence type="predicted"/>
<protein>
    <recommendedName>
        <fullName evidence="4">Transposase</fullName>
    </recommendedName>
</protein>
<dbReference type="Proteomes" id="UP000679312">
    <property type="component" value="Chromosome"/>
</dbReference>
<dbReference type="RefSeq" id="WP_215801151.1">
    <property type="nucleotide sequence ID" value="NZ_CP053881.1"/>
</dbReference>
<dbReference type="AlphaFoldDB" id="A0ABD7EQF7"/>
<evidence type="ECO:0008006" key="4">
    <source>
        <dbReference type="Google" id="ProtNLM"/>
    </source>
</evidence>
<keyword evidence="1" id="KW-0472">Membrane</keyword>
<sequence>MNKKWGSYYPLINHFVCFVVFWRERWRGLRGTRSRAVPLLPVASLLLQQKVTLQQAGPVSSALLF</sequence>
<organism evidence="2 3">
    <name type="scientific">Aeromonas jandaei</name>
    <dbReference type="NCBI Taxonomy" id="650"/>
    <lineage>
        <taxon>Bacteria</taxon>
        <taxon>Pseudomonadati</taxon>
        <taxon>Pseudomonadota</taxon>
        <taxon>Gammaproteobacteria</taxon>
        <taxon>Aeromonadales</taxon>
        <taxon>Aeromonadaceae</taxon>
        <taxon>Aeromonas</taxon>
    </lineage>
</organism>
<keyword evidence="1" id="KW-0812">Transmembrane</keyword>
<gene>
    <name evidence="2" type="ORF">HQ399_10650</name>
</gene>
<feature type="transmembrane region" description="Helical" evidence="1">
    <location>
        <begin position="6"/>
        <end position="23"/>
    </location>
</feature>
<evidence type="ECO:0000313" key="2">
    <source>
        <dbReference type="EMBL" id="QWL62676.1"/>
    </source>
</evidence>
<keyword evidence="1" id="KW-1133">Transmembrane helix</keyword>
<reference evidence="2 3" key="1">
    <citation type="journal article" date="2021" name="Front. Microbiol.">
        <title>Prevalence and Genetic Analysis of Chromosomal mcr-3/7 in Aeromonas From U.S. Animal-Derived Samples.</title>
        <authorList>
            <person name="Wang Y."/>
            <person name="Hou N."/>
            <person name="Rasooly R."/>
            <person name="Gu Y."/>
            <person name="He X."/>
        </authorList>
    </citation>
    <scope>NUCLEOTIDE SEQUENCE [LARGE SCALE GENOMIC DNA]</scope>
    <source>
        <strain evidence="2 3">4608</strain>
    </source>
</reference>
<dbReference type="EMBL" id="CP053881">
    <property type="protein sequence ID" value="QWL62676.1"/>
    <property type="molecule type" value="Genomic_DNA"/>
</dbReference>